<gene>
    <name evidence="2" type="ORF">QTP70_011314</name>
</gene>
<dbReference type="EMBL" id="JAUCMX010000014">
    <property type="protein sequence ID" value="KAK3523868.1"/>
    <property type="molecule type" value="Genomic_DNA"/>
</dbReference>
<feature type="transmembrane region" description="Helical" evidence="1">
    <location>
        <begin position="18"/>
        <end position="47"/>
    </location>
</feature>
<keyword evidence="1" id="KW-0472">Membrane</keyword>
<sequence>MFDGVCCLMVFVEFDGLMVFDGVCCCLMVFVEFDGLMVYVWGLMVFVEV</sequence>
<keyword evidence="1" id="KW-1133">Transmembrane helix</keyword>
<comment type="caution">
    <text evidence="2">The sequence shown here is derived from an EMBL/GenBank/DDBJ whole genome shotgun (WGS) entry which is preliminary data.</text>
</comment>
<evidence type="ECO:0000256" key="1">
    <source>
        <dbReference type="SAM" id="Phobius"/>
    </source>
</evidence>
<keyword evidence="1" id="KW-0812">Transmembrane</keyword>
<dbReference type="AlphaFoldDB" id="A0AAE0QKX9"/>
<dbReference type="Proteomes" id="UP001274896">
    <property type="component" value="Unassembled WGS sequence"/>
</dbReference>
<reference evidence="2" key="1">
    <citation type="submission" date="2023-06" db="EMBL/GenBank/DDBJ databases">
        <title>Male Hemibagrus guttatus genome.</title>
        <authorList>
            <person name="Bian C."/>
        </authorList>
    </citation>
    <scope>NUCLEOTIDE SEQUENCE</scope>
    <source>
        <strain evidence="2">Male_cb2023</strain>
        <tissue evidence="2">Muscle</tissue>
    </source>
</reference>
<protein>
    <submittedName>
        <fullName evidence="2">Uncharacterized protein</fullName>
    </submittedName>
</protein>
<keyword evidence="3" id="KW-1185">Reference proteome</keyword>
<evidence type="ECO:0000313" key="3">
    <source>
        <dbReference type="Proteomes" id="UP001274896"/>
    </source>
</evidence>
<evidence type="ECO:0000313" key="2">
    <source>
        <dbReference type="EMBL" id="KAK3523868.1"/>
    </source>
</evidence>
<organism evidence="2 3">
    <name type="scientific">Hemibagrus guttatus</name>
    <dbReference type="NCBI Taxonomy" id="175788"/>
    <lineage>
        <taxon>Eukaryota</taxon>
        <taxon>Metazoa</taxon>
        <taxon>Chordata</taxon>
        <taxon>Craniata</taxon>
        <taxon>Vertebrata</taxon>
        <taxon>Euteleostomi</taxon>
        <taxon>Actinopterygii</taxon>
        <taxon>Neopterygii</taxon>
        <taxon>Teleostei</taxon>
        <taxon>Ostariophysi</taxon>
        <taxon>Siluriformes</taxon>
        <taxon>Bagridae</taxon>
        <taxon>Hemibagrus</taxon>
    </lineage>
</organism>
<name>A0AAE0QKX9_9TELE</name>
<accession>A0AAE0QKX9</accession>
<proteinExistence type="predicted"/>